<comment type="catalytic activity">
    <reaction evidence="7 9">
        <text>O-phospho-L-seryl-[protein] + H2O = L-seryl-[protein] + phosphate</text>
        <dbReference type="Rhea" id="RHEA:20629"/>
        <dbReference type="Rhea" id="RHEA-COMP:9863"/>
        <dbReference type="Rhea" id="RHEA-COMP:11604"/>
        <dbReference type="ChEBI" id="CHEBI:15377"/>
        <dbReference type="ChEBI" id="CHEBI:29999"/>
        <dbReference type="ChEBI" id="CHEBI:43474"/>
        <dbReference type="ChEBI" id="CHEBI:83421"/>
        <dbReference type="EC" id="3.1.3.16"/>
    </reaction>
</comment>
<organism evidence="13 14">
    <name type="scientific">Daphnia magna</name>
    <dbReference type="NCBI Taxonomy" id="35525"/>
    <lineage>
        <taxon>Eukaryota</taxon>
        <taxon>Metazoa</taxon>
        <taxon>Ecdysozoa</taxon>
        <taxon>Arthropoda</taxon>
        <taxon>Crustacea</taxon>
        <taxon>Branchiopoda</taxon>
        <taxon>Diplostraca</taxon>
        <taxon>Cladocera</taxon>
        <taxon>Anomopoda</taxon>
        <taxon>Daphniidae</taxon>
        <taxon>Daphnia</taxon>
    </lineage>
</organism>
<proteinExistence type="predicted"/>
<evidence type="ECO:0000256" key="7">
    <source>
        <dbReference type="ARBA" id="ARBA00047761"/>
    </source>
</evidence>
<comment type="function">
    <text evidence="9">This promotes the activity of RNA polymerase II.</text>
</comment>
<dbReference type="EMBL" id="LRGB01000005">
    <property type="protein sequence ID" value="KZS22024.1"/>
    <property type="molecule type" value="Genomic_DNA"/>
</dbReference>
<keyword evidence="5 9" id="KW-0539">Nucleus</keyword>
<dbReference type="SUPFAM" id="SSF56784">
    <property type="entry name" value="HAD-like"/>
    <property type="match status" value="1"/>
</dbReference>
<dbReference type="Gene3D" id="3.40.50.10190">
    <property type="entry name" value="BRCT domain"/>
    <property type="match status" value="1"/>
</dbReference>
<dbReference type="Gene3D" id="3.40.50.1000">
    <property type="entry name" value="HAD superfamily/HAD-like"/>
    <property type="match status" value="1"/>
</dbReference>
<dbReference type="InterPro" id="IPR023214">
    <property type="entry name" value="HAD_sf"/>
</dbReference>
<dbReference type="Gene3D" id="2.40.50.100">
    <property type="match status" value="1"/>
</dbReference>
<dbReference type="PROSITE" id="PS50172">
    <property type="entry name" value="BRCT"/>
    <property type="match status" value="1"/>
</dbReference>
<feature type="domain" description="FCP1 homology" evidence="12">
    <location>
        <begin position="153"/>
        <end position="317"/>
    </location>
</feature>
<evidence type="ECO:0000313" key="14">
    <source>
        <dbReference type="Proteomes" id="UP000076858"/>
    </source>
</evidence>
<dbReference type="NCBIfam" id="TIGR02250">
    <property type="entry name" value="FCP1_euk"/>
    <property type="match status" value="1"/>
</dbReference>
<feature type="compositionally biased region" description="Acidic residues" evidence="10">
    <location>
        <begin position="699"/>
        <end position="729"/>
    </location>
</feature>
<evidence type="ECO:0000256" key="6">
    <source>
        <dbReference type="ARBA" id="ARBA00040602"/>
    </source>
</evidence>
<feature type="region of interest" description="Disordered" evidence="10">
    <location>
        <begin position="323"/>
        <end position="376"/>
    </location>
</feature>
<dbReference type="InterPro" id="IPR011947">
    <property type="entry name" value="FCP1_euk"/>
</dbReference>
<dbReference type="PANTHER" id="PTHR23081:SF36">
    <property type="entry name" value="RNA POLYMERASE II SUBUNIT A C-TERMINAL DOMAIN PHOSPHATASE"/>
    <property type="match status" value="1"/>
</dbReference>
<comment type="caution">
    <text evidence="13">The sequence shown here is derived from an EMBL/GenBank/DDBJ whole genome shotgun (WGS) entry which is preliminary data.</text>
</comment>
<keyword evidence="3 9" id="KW-0378">Hydrolase</keyword>
<dbReference type="PANTHER" id="PTHR23081">
    <property type="entry name" value="RNA POLYMERASE II CTD PHOSPHATASE"/>
    <property type="match status" value="1"/>
</dbReference>
<dbReference type="InterPro" id="IPR039189">
    <property type="entry name" value="Fcp1"/>
</dbReference>
<accession>A0A162T9U8</accession>
<gene>
    <name evidence="13" type="ORF">APZ42_010900</name>
</gene>
<dbReference type="PROSITE" id="PS50969">
    <property type="entry name" value="FCP1"/>
    <property type="match status" value="1"/>
</dbReference>
<dbReference type="GO" id="GO:0008420">
    <property type="term" value="F:RNA polymerase II CTD heptapeptide repeat phosphatase activity"/>
    <property type="evidence" value="ECO:0007669"/>
    <property type="project" value="UniProtKB-UniRule"/>
</dbReference>
<dbReference type="SMART" id="SM00292">
    <property type="entry name" value="BRCT"/>
    <property type="match status" value="1"/>
</dbReference>
<dbReference type="GO" id="GO:0005634">
    <property type="term" value="C:nucleus"/>
    <property type="evidence" value="ECO:0007669"/>
    <property type="project" value="UniProtKB-SubCell"/>
</dbReference>
<feature type="region of interest" description="Disordered" evidence="10">
    <location>
        <begin position="765"/>
        <end position="805"/>
    </location>
</feature>
<feature type="region of interest" description="Disordered" evidence="10">
    <location>
        <begin position="699"/>
        <end position="736"/>
    </location>
</feature>
<protein>
    <recommendedName>
        <fullName evidence="6 9">RNA polymerase II subunit A C-terminal domain phosphatase</fullName>
        <ecNumber evidence="2 9">3.1.3.16</ecNumber>
    </recommendedName>
</protein>
<evidence type="ECO:0000256" key="8">
    <source>
        <dbReference type="ARBA" id="ARBA00048336"/>
    </source>
</evidence>
<evidence type="ECO:0000256" key="10">
    <source>
        <dbReference type="SAM" id="MobiDB-lite"/>
    </source>
</evidence>
<dbReference type="Pfam" id="PF09309">
    <property type="entry name" value="FCP1_C"/>
    <property type="match status" value="1"/>
</dbReference>
<dbReference type="CDD" id="cd17729">
    <property type="entry name" value="BRCT_CTDP1"/>
    <property type="match status" value="1"/>
</dbReference>
<name>A0A162T9U8_9CRUS</name>
<evidence type="ECO:0000256" key="1">
    <source>
        <dbReference type="ARBA" id="ARBA00004123"/>
    </source>
</evidence>
<dbReference type="Proteomes" id="UP000076858">
    <property type="component" value="Unassembled WGS sequence"/>
</dbReference>
<evidence type="ECO:0000256" key="3">
    <source>
        <dbReference type="ARBA" id="ARBA00022801"/>
    </source>
</evidence>
<dbReference type="InterPro" id="IPR004274">
    <property type="entry name" value="FCP1_dom"/>
</dbReference>
<dbReference type="Pfam" id="PF03031">
    <property type="entry name" value="NIF"/>
    <property type="match status" value="1"/>
</dbReference>
<dbReference type="FunFam" id="3.40.50.1000:FF:000040">
    <property type="entry name" value="RNA polymerase II subunit A C-terminal domain phosphatase"/>
    <property type="match status" value="1"/>
</dbReference>
<dbReference type="SMART" id="SM00577">
    <property type="entry name" value="CPDc"/>
    <property type="match status" value="1"/>
</dbReference>
<feature type="compositionally biased region" description="Acidic residues" evidence="10">
    <location>
        <begin position="770"/>
        <end position="803"/>
    </location>
</feature>
<evidence type="ECO:0000259" key="12">
    <source>
        <dbReference type="PROSITE" id="PS50969"/>
    </source>
</evidence>
<evidence type="ECO:0000313" key="13">
    <source>
        <dbReference type="EMBL" id="KZS22024.1"/>
    </source>
</evidence>
<dbReference type="InterPro" id="IPR001357">
    <property type="entry name" value="BRCT_dom"/>
</dbReference>
<evidence type="ECO:0000256" key="5">
    <source>
        <dbReference type="ARBA" id="ARBA00023242"/>
    </source>
</evidence>
<comment type="catalytic activity">
    <reaction evidence="8 9">
        <text>O-phospho-L-threonyl-[protein] + H2O = L-threonyl-[protein] + phosphate</text>
        <dbReference type="Rhea" id="RHEA:47004"/>
        <dbReference type="Rhea" id="RHEA-COMP:11060"/>
        <dbReference type="Rhea" id="RHEA-COMP:11605"/>
        <dbReference type="ChEBI" id="CHEBI:15377"/>
        <dbReference type="ChEBI" id="CHEBI:30013"/>
        <dbReference type="ChEBI" id="CHEBI:43474"/>
        <dbReference type="ChEBI" id="CHEBI:61977"/>
        <dbReference type="EC" id="3.1.3.16"/>
    </reaction>
</comment>
<dbReference type="OrthoDB" id="10249888at2759"/>
<feature type="domain" description="BRCT" evidence="11">
    <location>
        <begin position="505"/>
        <end position="598"/>
    </location>
</feature>
<keyword evidence="14" id="KW-1185">Reference proteome</keyword>
<evidence type="ECO:0000259" key="11">
    <source>
        <dbReference type="PROSITE" id="PS50172"/>
    </source>
</evidence>
<reference evidence="13 14" key="1">
    <citation type="submission" date="2016-03" db="EMBL/GenBank/DDBJ databases">
        <title>EvidentialGene: Evidence-directed Construction of Genes on Genomes.</title>
        <authorList>
            <person name="Gilbert D.G."/>
            <person name="Choi J.-H."/>
            <person name="Mockaitis K."/>
            <person name="Colbourne J."/>
            <person name="Pfrender M."/>
        </authorList>
    </citation>
    <scope>NUCLEOTIDE SEQUENCE [LARGE SCALE GENOMIC DNA]</scope>
    <source>
        <strain evidence="13 14">Xinb3</strain>
        <tissue evidence="13">Complete organism</tissue>
    </source>
</reference>
<dbReference type="Pfam" id="PF00533">
    <property type="entry name" value="BRCT"/>
    <property type="match status" value="1"/>
</dbReference>
<dbReference type="STRING" id="35525.A0A162T9U8"/>
<sequence>MAATQRESLFFSENFRSKVVKVKVKEGSHITIGQILFQFEPEETGIRENQNANNSVSNGPSKFVVRATSAGLLEKLYIKEGNVIDQGALILEYSSCSHPTVMKEMCAECGADLRETDQRSQTAAVAMVHNIPELMVSMKEATQLGKADEERLLRDRKLVLLVDLDQTLIHTTNDEIPPNIEDVFHFQLHGPSSPWYHTRLRPFTKQFLSNISSLYELHICTFGSRTYAHMIANFLDEEGRYFSHRILSRDECFSAHSKTANLKALFPCGDHMVVIIDDREDVWNFAPNLIHVRPYHFFQHTGDINAPPGLAKQEKDDKEGFDFASLKSGENSPEASTLKPVNGSASKNAEEEKEKPPTTPDDSNLDGGSIEDENKSDNCATEMLNSYEETKLNNEVLVTTDKLTEDAKETTVEEASEKQKNGTEDAKKSILNEPDKKMPDESDNRGKEKQESDKIHIRDTDDYLLHLQDILRTIHHAYYELYDDNRKNGEETKTVPDMKIVLPYVRRKVLEDVHIVFSGVVPTNTPLEKSKPYLVAKSLGAIIMDRVSETTTHVIAARLGTAKLNEAKKYKHINVVTPDWLWSCAERWERVEERLYPLNSELANVRRKPPAHCTSPDVAFQLAIAANAKEEQDAAVPYYDRVTGKRVFRQPKKGDKGKTLATSRSSNRFSETVNPLLSLSTDEIADMDREVEDILQDMEGGETDEEEEPVDFITEENDDKTEIVPDEDESPSRKRKLEVADHDLLIGGVIDQDSPENDTLMVKFRRGEDIPDLDVDVDDPNDEDDNEPEVEDLETEEEPDDSELCLAGQALEREFLSEED</sequence>
<evidence type="ECO:0000256" key="9">
    <source>
        <dbReference type="RuleBase" id="RU366066"/>
    </source>
</evidence>
<feature type="region of interest" description="Disordered" evidence="10">
    <location>
        <begin position="404"/>
        <end position="454"/>
    </location>
</feature>
<dbReference type="InterPro" id="IPR036412">
    <property type="entry name" value="HAD-like_sf"/>
</dbReference>
<evidence type="ECO:0000256" key="2">
    <source>
        <dbReference type="ARBA" id="ARBA00013081"/>
    </source>
</evidence>
<dbReference type="SUPFAM" id="SSF52113">
    <property type="entry name" value="BRCT domain"/>
    <property type="match status" value="1"/>
</dbReference>
<dbReference type="FunFam" id="3.40.50.10190:FF:000007">
    <property type="entry name" value="RNA polymerase II subunit A C-terminal domain phosphatase"/>
    <property type="match status" value="1"/>
</dbReference>
<dbReference type="InterPro" id="IPR036420">
    <property type="entry name" value="BRCT_dom_sf"/>
</dbReference>
<dbReference type="CDD" id="cd07521">
    <property type="entry name" value="HAD_FCP1-like"/>
    <property type="match status" value="1"/>
</dbReference>
<dbReference type="EC" id="3.1.3.16" evidence="2 9"/>
<comment type="subcellular location">
    <subcellularLocation>
        <location evidence="1 9">Nucleus</location>
    </subcellularLocation>
</comment>
<dbReference type="AlphaFoldDB" id="A0A162T9U8"/>
<keyword evidence="4" id="KW-0904">Protein phosphatase</keyword>
<dbReference type="InterPro" id="IPR015388">
    <property type="entry name" value="FCP1_C"/>
</dbReference>
<evidence type="ECO:0000256" key="4">
    <source>
        <dbReference type="ARBA" id="ARBA00022912"/>
    </source>
</evidence>